<dbReference type="InterPro" id="IPR018656">
    <property type="entry name" value="DUF2087"/>
</dbReference>
<dbReference type="KEGG" id="nsm:JO391_14785"/>
<dbReference type="AlphaFoldDB" id="A0A8G0ZUR8"/>
<proteinExistence type="predicted"/>
<evidence type="ECO:0000313" key="2">
    <source>
        <dbReference type="EMBL" id="QYZ69000.1"/>
    </source>
</evidence>
<dbReference type="Pfam" id="PF09860">
    <property type="entry name" value="DUF2087"/>
    <property type="match status" value="1"/>
</dbReference>
<protein>
    <submittedName>
        <fullName evidence="2">DUF2087 domain-containing protein</fullName>
    </submittedName>
</protein>
<dbReference type="RefSeq" id="WP_220661220.1">
    <property type="nucleotide sequence ID" value="NZ_CP069370.1"/>
</dbReference>
<sequence>MTRTALPFEVDDISALARSLAQQLSEVPEPGHQSLLNMLARGAGFRNFQHFRASATAADRLAVPAAAPDMTRVAQVLRHFDEAGRLARWPSKTWMQHLAIWALWSRFPRDTGLTERQASALIDDWHGFGDAAILRRTMVERGLLSRVTGGNEYRRIEAPPPPEARALIRHLHGGGARA</sequence>
<accession>A0A8G0ZUR8</accession>
<keyword evidence="3" id="KW-1185">Reference proteome</keyword>
<organism evidence="2 3">
    <name type="scientific">Neotabrizicola shimadae</name>
    <dbReference type="NCBI Taxonomy" id="2807096"/>
    <lineage>
        <taxon>Bacteria</taxon>
        <taxon>Pseudomonadati</taxon>
        <taxon>Pseudomonadota</taxon>
        <taxon>Alphaproteobacteria</taxon>
        <taxon>Rhodobacterales</taxon>
        <taxon>Paracoccaceae</taxon>
        <taxon>Neotabrizicola</taxon>
    </lineage>
</organism>
<name>A0A8G0ZUR8_9RHOB</name>
<evidence type="ECO:0000313" key="3">
    <source>
        <dbReference type="Proteomes" id="UP000826300"/>
    </source>
</evidence>
<gene>
    <name evidence="2" type="ORF">JO391_14785</name>
</gene>
<dbReference type="EMBL" id="CP069370">
    <property type="protein sequence ID" value="QYZ69000.1"/>
    <property type="molecule type" value="Genomic_DNA"/>
</dbReference>
<evidence type="ECO:0000259" key="1">
    <source>
        <dbReference type="Pfam" id="PF09860"/>
    </source>
</evidence>
<reference evidence="2" key="1">
    <citation type="submission" date="2021-02" db="EMBL/GenBank/DDBJ databases">
        <title>Rhodobacter shimadae sp. nov., an aerobic anoxygenic phototrophic bacterium isolated from a hot spring.</title>
        <authorList>
            <person name="Muramatsu S."/>
            <person name="Haruta S."/>
            <person name="Hirose S."/>
            <person name="Hanada S."/>
        </authorList>
    </citation>
    <scope>NUCLEOTIDE SEQUENCE</scope>
    <source>
        <strain evidence="2">N10</strain>
    </source>
</reference>
<feature type="domain" description="DUF2087" evidence="1">
    <location>
        <begin position="85"/>
        <end position="155"/>
    </location>
</feature>
<dbReference type="Proteomes" id="UP000826300">
    <property type="component" value="Chromosome"/>
</dbReference>